<proteinExistence type="inferred from homology"/>
<dbReference type="SUPFAM" id="SSF51445">
    <property type="entry name" value="(Trans)glycosidases"/>
    <property type="match status" value="1"/>
</dbReference>
<organism evidence="3">
    <name type="scientific">Timema californicum</name>
    <name type="common">California timema</name>
    <name type="synonym">Walking stick</name>
    <dbReference type="NCBI Taxonomy" id="61474"/>
    <lineage>
        <taxon>Eukaryota</taxon>
        <taxon>Metazoa</taxon>
        <taxon>Ecdysozoa</taxon>
        <taxon>Arthropoda</taxon>
        <taxon>Hexapoda</taxon>
        <taxon>Insecta</taxon>
        <taxon>Pterygota</taxon>
        <taxon>Neoptera</taxon>
        <taxon>Polyneoptera</taxon>
        <taxon>Phasmatodea</taxon>
        <taxon>Timematodea</taxon>
        <taxon>Timematoidea</taxon>
        <taxon>Timematidae</taxon>
        <taxon>Timema</taxon>
    </lineage>
</organism>
<feature type="transmembrane region" description="Helical" evidence="2">
    <location>
        <begin position="116"/>
        <end position="138"/>
    </location>
</feature>
<evidence type="ECO:0000313" key="3">
    <source>
        <dbReference type="EMBL" id="CAD7568441.1"/>
    </source>
</evidence>
<dbReference type="Gene3D" id="3.20.20.80">
    <property type="entry name" value="Glycosidases"/>
    <property type="match status" value="1"/>
</dbReference>
<keyword evidence="2" id="KW-1133">Transmembrane helix</keyword>
<protein>
    <submittedName>
        <fullName evidence="3">(California timema) hypothetical protein</fullName>
    </submittedName>
</protein>
<reference evidence="3" key="1">
    <citation type="submission" date="2020-11" db="EMBL/GenBank/DDBJ databases">
        <authorList>
            <person name="Tran Van P."/>
        </authorList>
    </citation>
    <scope>NUCLEOTIDE SEQUENCE</scope>
</reference>
<dbReference type="PANTHER" id="PTHR46145">
    <property type="entry name" value="HEPARANASE"/>
    <property type="match status" value="1"/>
</dbReference>
<dbReference type="GO" id="GO:0031012">
    <property type="term" value="C:extracellular matrix"/>
    <property type="evidence" value="ECO:0007669"/>
    <property type="project" value="TreeGrafter"/>
</dbReference>
<dbReference type="AlphaFoldDB" id="A0A7R9IXG1"/>
<comment type="similarity">
    <text evidence="1">Belongs to the glycosyl hydrolase 79 family.</text>
</comment>
<dbReference type="EMBL" id="OE179326">
    <property type="protein sequence ID" value="CAD7568441.1"/>
    <property type="molecule type" value="Genomic_DNA"/>
</dbReference>
<keyword evidence="2" id="KW-0472">Membrane</keyword>
<dbReference type="InterPro" id="IPR017853">
    <property type="entry name" value="GH"/>
</dbReference>
<dbReference type="GO" id="GO:0005615">
    <property type="term" value="C:extracellular space"/>
    <property type="evidence" value="ECO:0007669"/>
    <property type="project" value="TreeGrafter"/>
</dbReference>
<dbReference type="FunFam" id="3.20.20.80:FF:000024">
    <property type="entry name" value="Heparanase 2"/>
    <property type="match status" value="1"/>
</dbReference>
<dbReference type="InterPro" id="IPR005199">
    <property type="entry name" value="Glyco_hydro_79"/>
</dbReference>
<gene>
    <name evidence="3" type="ORF">TCMB3V08_LOCUS1210</name>
</gene>
<evidence type="ECO:0000256" key="1">
    <source>
        <dbReference type="ARBA" id="ARBA00009800"/>
    </source>
</evidence>
<sequence>MAVIRPQPSKAGLIHSGHVRKEQRPALRKHGVTTRCATGAVLTEIARNPSLRRTETERYLRSSFKKLLADFGKEKPHPVHSTEIRTSISPSSAVELNTTSALSNYATEAGSILPEWLRFLIGFVAILLVIGFACNMLVAGDVRKVKRVVINVSKLIHRTDKKFLSVALDSSLIRRGWIQDHLRSKKLLLLASHLSPGYLRVGGTAADCLIFNLMSDGRAEQDLMSDGRAEQDYTNLGQSYIRGDGGECAYKGNSCLQERCNNFTMSVSNWDLINEFAISTGLDLLFDLNVLLRDGNMWNSTNAKDLIDYSHERNYSVIWQLGNEPNAFPHVFNTSISGTQLADDFAALRSVIESHSASKEPMVVGPDVTAPRGLVTTPLTFLQEFLEAQNDSINAVTWHQYYMNGRIATLKDFIDPSVFNTLHKQILEVQQVMTKTNTSLPLWLSETSSAYGSGAPGLSDRFVAGFLWLDKLGMAARLGLKVVIRQSLYGGHYSLLDLDTLDPNPDWWVSVVYRSFVGTDVLDTPIPLNSIRLYCHCAPPHWPGAVTLFAINIDADSSAFLDVGALKIKDSSAQVFSYVLTAEGNDLLSKTVLMNGKRLKLNPDGSLPPFRPKIVSPSKLVVAPMSMAFFVFPHVGAKMCQGG</sequence>
<accession>A0A7R9IXG1</accession>
<dbReference type="GO" id="GO:0016798">
    <property type="term" value="F:hydrolase activity, acting on glycosyl bonds"/>
    <property type="evidence" value="ECO:0007669"/>
    <property type="project" value="InterPro"/>
</dbReference>
<keyword evidence="2" id="KW-0812">Transmembrane</keyword>
<name>A0A7R9IXG1_TIMCA</name>
<dbReference type="Pfam" id="PF03662">
    <property type="entry name" value="Glyco_hydro_79n"/>
    <property type="match status" value="1"/>
</dbReference>
<dbReference type="GO" id="GO:0016020">
    <property type="term" value="C:membrane"/>
    <property type="evidence" value="ECO:0007669"/>
    <property type="project" value="InterPro"/>
</dbReference>
<evidence type="ECO:0000256" key="2">
    <source>
        <dbReference type="SAM" id="Phobius"/>
    </source>
</evidence>
<dbReference type="PANTHER" id="PTHR46145:SF4">
    <property type="entry name" value="HEPARANASE"/>
    <property type="match status" value="1"/>
</dbReference>